<evidence type="ECO:0000313" key="1">
    <source>
        <dbReference type="EMBL" id="GGC53406.1"/>
    </source>
</evidence>
<evidence type="ECO:0000313" key="2">
    <source>
        <dbReference type="Proteomes" id="UP000641514"/>
    </source>
</evidence>
<accession>A0A916TZE6</accession>
<dbReference type="EMBL" id="BMJH01000001">
    <property type="protein sequence ID" value="GGC53406.1"/>
    <property type="molecule type" value="Genomic_DNA"/>
</dbReference>
<organism evidence="1 2">
    <name type="scientific">Hoyosella rhizosphaerae</name>
    <dbReference type="NCBI Taxonomy" id="1755582"/>
    <lineage>
        <taxon>Bacteria</taxon>
        <taxon>Bacillati</taxon>
        <taxon>Actinomycetota</taxon>
        <taxon>Actinomycetes</taxon>
        <taxon>Mycobacteriales</taxon>
        <taxon>Hoyosellaceae</taxon>
        <taxon>Hoyosella</taxon>
    </lineage>
</organism>
<proteinExistence type="predicted"/>
<keyword evidence="2" id="KW-1185">Reference proteome</keyword>
<sequence length="79" mass="8994">MSAACLRDAHRRKPLTELRIKDTQSDLITRTKRVPNATRVKPRGGCGINRLMKKAGRLAVPGPELGRGFRLWRLCRRSK</sequence>
<reference evidence="1" key="2">
    <citation type="submission" date="2020-09" db="EMBL/GenBank/DDBJ databases">
        <authorList>
            <person name="Sun Q."/>
            <person name="Zhou Y."/>
        </authorList>
    </citation>
    <scope>NUCLEOTIDE SEQUENCE</scope>
    <source>
        <strain evidence="1">CGMCC 1.15478</strain>
    </source>
</reference>
<dbReference type="AlphaFoldDB" id="A0A916TZE6"/>
<comment type="caution">
    <text evidence="1">The sequence shown here is derived from an EMBL/GenBank/DDBJ whole genome shotgun (WGS) entry which is preliminary data.</text>
</comment>
<name>A0A916TZE6_9ACTN</name>
<dbReference type="Proteomes" id="UP000641514">
    <property type="component" value="Unassembled WGS sequence"/>
</dbReference>
<gene>
    <name evidence="1" type="ORF">GCM10011410_02200</name>
</gene>
<reference evidence="1" key="1">
    <citation type="journal article" date="2014" name="Int. J. Syst. Evol. Microbiol.">
        <title>Complete genome sequence of Corynebacterium casei LMG S-19264T (=DSM 44701T), isolated from a smear-ripened cheese.</title>
        <authorList>
            <consortium name="US DOE Joint Genome Institute (JGI-PGF)"/>
            <person name="Walter F."/>
            <person name="Albersmeier A."/>
            <person name="Kalinowski J."/>
            <person name="Ruckert C."/>
        </authorList>
    </citation>
    <scope>NUCLEOTIDE SEQUENCE</scope>
    <source>
        <strain evidence="1">CGMCC 1.15478</strain>
    </source>
</reference>
<protein>
    <submittedName>
        <fullName evidence="1">Uncharacterized protein</fullName>
    </submittedName>
</protein>